<dbReference type="EMBL" id="CP098494">
    <property type="protein sequence ID" value="USA61431.1"/>
    <property type="molecule type" value="Genomic_DNA"/>
</dbReference>
<evidence type="ECO:0000256" key="1">
    <source>
        <dbReference type="SAM" id="SignalP"/>
    </source>
</evidence>
<organism evidence="2 3">
    <name type="scientific">Qipengyuania citrea</name>
    <dbReference type="NCBI Taxonomy" id="225971"/>
    <lineage>
        <taxon>Bacteria</taxon>
        <taxon>Pseudomonadati</taxon>
        <taxon>Pseudomonadota</taxon>
        <taxon>Alphaproteobacteria</taxon>
        <taxon>Sphingomonadales</taxon>
        <taxon>Erythrobacteraceae</taxon>
        <taxon>Qipengyuania</taxon>
    </lineage>
</organism>
<dbReference type="Pfam" id="PF11231">
    <property type="entry name" value="DUF3034"/>
    <property type="match status" value="1"/>
</dbReference>
<reference evidence="2 3" key="1">
    <citation type="submission" date="2022-06" db="EMBL/GenBank/DDBJ databases">
        <authorList>
            <person name="Liu G."/>
        </authorList>
    </citation>
    <scope>NUCLEOTIDE SEQUENCE [LARGE SCALE GENOMIC DNA]</scope>
    <source>
        <strain evidence="2 3">E4</strain>
    </source>
</reference>
<dbReference type="InterPro" id="IPR021393">
    <property type="entry name" value="DUF3034"/>
</dbReference>
<accession>A0ABY4U5N8</accession>
<protein>
    <submittedName>
        <fullName evidence="2">DUF3034 family protein</fullName>
    </submittedName>
</protein>
<keyword evidence="1" id="KW-0732">Signal</keyword>
<proteinExistence type="predicted"/>
<keyword evidence="3" id="KW-1185">Reference proteome</keyword>
<dbReference type="Proteomes" id="UP001056619">
    <property type="component" value="Chromosome"/>
</dbReference>
<feature type="signal peptide" evidence="1">
    <location>
        <begin position="1"/>
        <end position="26"/>
    </location>
</feature>
<feature type="chain" id="PRO_5045896776" evidence="1">
    <location>
        <begin position="27"/>
        <end position="307"/>
    </location>
</feature>
<name>A0ABY4U5N8_9SPHN</name>
<evidence type="ECO:0000313" key="2">
    <source>
        <dbReference type="EMBL" id="USA61431.1"/>
    </source>
</evidence>
<evidence type="ECO:0000313" key="3">
    <source>
        <dbReference type="Proteomes" id="UP001056619"/>
    </source>
</evidence>
<dbReference type="RefSeq" id="WP_301642092.1">
    <property type="nucleotide sequence ID" value="NZ_CP098494.1"/>
</dbReference>
<gene>
    <name evidence="2" type="ORF">NCF85_00135</name>
</gene>
<sequence length="307" mass="32364">MTPVFNHFATCLIVAPLALLPMSLCAQEVPSDTRTVDQAGTFPEYNAKLLLTNAVSAVDGASGGGISNWATIAGRQETRGVGVQAHVTAVLLPDFFYQSHGVALGIADRIELSYARQNFDTQDVGAALGIGQGYMLNQDVFGAKVRLFGDVVYGNTLVPQVAVGAQYKRSLDGAVASAVGAAHDEGVDVTLSATKLFLSHSVLVNTTARLTKANQNGLLGFGSVSDDSYAVQFEGAVAYQFSRRFVLGTEFRTKPDNLGLGEGDWFDVFAAYAPSDNLTVTAAYADLGSIATFTGQRGAFLQAQIAF</sequence>